<comment type="caution">
    <text evidence="1">The sequence shown here is derived from an EMBL/GenBank/DDBJ whole genome shotgun (WGS) entry which is preliminary data.</text>
</comment>
<evidence type="ECO:0000313" key="1">
    <source>
        <dbReference type="EMBL" id="EAY27949.1"/>
    </source>
</evidence>
<dbReference type="EMBL" id="AAWS01000019">
    <property type="protein sequence ID" value="EAY27949.1"/>
    <property type="molecule type" value="Genomic_DNA"/>
</dbReference>
<keyword evidence="2" id="KW-1185">Reference proteome</keyword>
<gene>
    <name evidence="1" type="ORF">M23134_02618</name>
</gene>
<dbReference type="AlphaFoldDB" id="A1ZNR0"/>
<sequence>MKTWQAFNDHLRCTYKSLLIFINWRQKTSTISEQPGGLCFVPSTLKPTNNVEI</sequence>
<evidence type="ECO:0000313" key="2">
    <source>
        <dbReference type="Proteomes" id="UP000004095"/>
    </source>
</evidence>
<name>A1ZNR0_MICM2</name>
<dbReference type="Proteomes" id="UP000004095">
    <property type="component" value="Unassembled WGS sequence"/>
</dbReference>
<protein>
    <submittedName>
        <fullName evidence="1">Uncharacterized protein</fullName>
    </submittedName>
</protein>
<proteinExistence type="predicted"/>
<accession>A1ZNR0</accession>
<reference evidence="1 2" key="1">
    <citation type="submission" date="2007-01" db="EMBL/GenBank/DDBJ databases">
        <authorList>
            <person name="Haygood M."/>
            <person name="Podell S."/>
            <person name="Anderson C."/>
            <person name="Hopkinson B."/>
            <person name="Roe K."/>
            <person name="Barbeau K."/>
            <person name="Gaasterland T."/>
            <person name="Ferriera S."/>
            <person name="Johnson J."/>
            <person name="Kravitz S."/>
            <person name="Beeson K."/>
            <person name="Sutton G."/>
            <person name="Rogers Y.-H."/>
            <person name="Friedman R."/>
            <person name="Frazier M."/>
            <person name="Venter J.C."/>
        </authorList>
    </citation>
    <scope>NUCLEOTIDE SEQUENCE [LARGE SCALE GENOMIC DNA]</scope>
    <source>
        <strain evidence="1 2">ATCC 23134</strain>
    </source>
</reference>
<organism evidence="1 2">
    <name type="scientific">Microscilla marina ATCC 23134</name>
    <dbReference type="NCBI Taxonomy" id="313606"/>
    <lineage>
        <taxon>Bacteria</taxon>
        <taxon>Pseudomonadati</taxon>
        <taxon>Bacteroidota</taxon>
        <taxon>Cytophagia</taxon>
        <taxon>Cytophagales</taxon>
        <taxon>Microscillaceae</taxon>
        <taxon>Microscilla</taxon>
    </lineage>
</organism>